<dbReference type="WBParaSite" id="Gr19_v10_g14108.t1">
    <property type="protein sequence ID" value="Gr19_v10_g14108.t1"/>
    <property type="gene ID" value="Gr19_v10_g14108"/>
</dbReference>
<organism evidence="1 2">
    <name type="scientific">Globodera rostochiensis</name>
    <name type="common">Golden nematode worm</name>
    <name type="synonym">Heterodera rostochiensis</name>
    <dbReference type="NCBI Taxonomy" id="31243"/>
    <lineage>
        <taxon>Eukaryota</taxon>
        <taxon>Metazoa</taxon>
        <taxon>Ecdysozoa</taxon>
        <taxon>Nematoda</taxon>
        <taxon>Chromadorea</taxon>
        <taxon>Rhabditida</taxon>
        <taxon>Tylenchina</taxon>
        <taxon>Tylenchomorpha</taxon>
        <taxon>Tylenchoidea</taxon>
        <taxon>Heteroderidae</taxon>
        <taxon>Heteroderinae</taxon>
        <taxon>Globodera</taxon>
    </lineage>
</organism>
<keyword evidence="1" id="KW-1185">Reference proteome</keyword>
<proteinExistence type="predicted"/>
<name>A0A914H586_GLORO</name>
<accession>A0A914H586</accession>
<dbReference type="AlphaFoldDB" id="A0A914H586"/>
<protein>
    <submittedName>
        <fullName evidence="2">Uncharacterized protein</fullName>
    </submittedName>
</protein>
<evidence type="ECO:0000313" key="2">
    <source>
        <dbReference type="WBParaSite" id="Gr19_v10_g14108.t1"/>
    </source>
</evidence>
<reference evidence="2" key="1">
    <citation type="submission" date="2022-11" db="UniProtKB">
        <authorList>
            <consortium name="WormBaseParasite"/>
        </authorList>
    </citation>
    <scope>IDENTIFICATION</scope>
</reference>
<dbReference type="Proteomes" id="UP000887572">
    <property type="component" value="Unplaced"/>
</dbReference>
<evidence type="ECO:0000313" key="1">
    <source>
        <dbReference type="Proteomes" id="UP000887572"/>
    </source>
</evidence>
<sequence>MATNLDYVTALAIMRKGKWLVKKSLKMMALIQSWINGKRQALIAVKALQNRLPGGVYGIDENQAVIMGEVQV</sequence>